<protein>
    <submittedName>
        <fullName evidence="1">Uncharacterized protein</fullName>
    </submittedName>
</protein>
<reference evidence="1" key="1">
    <citation type="journal article" date="2012" name="PLoS ONE">
        <title>Gene sets for utilization of primary and secondary nutrition supplies in the distal gut of endangered iberian lynx.</title>
        <authorList>
            <person name="Alcaide M."/>
            <person name="Messina E."/>
            <person name="Richter M."/>
            <person name="Bargiela R."/>
            <person name="Peplies J."/>
            <person name="Huws S.A."/>
            <person name="Newbold C.J."/>
            <person name="Golyshin P.N."/>
            <person name="Simon M.A."/>
            <person name="Lopez G."/>
            <person name="Yakimov M.M."/>
            <person name="Ferrer M."/>
        </authorList>
    </citation>
    <scope>NUCLEOTIDE SEQUENCE</scope>
</reference>
<sequence>MSLMNPMHKNVSSRLPHQTCLSLLNYQVPPKSWTYHRTKNRWGEIASRWESFLHIQMNHAPCHRKGHPTHPLQHYQQLQQADVTYISFLRKTA</sequence>
<proteinExistence type="predicted"/>
<evidence type="ECO:0000313" key="1">
    <source>
        <dbReference type="EMBL" id="EJW94683.1"/>
    </source>
</evidence>
<gene>
    <name evidence="1" type="ORF">EVA_17210</name>
</gene>
<accession>J9FJT9</accession>
<name>J9FJT9_9ZZZZ</name>
<comment type="caution">
    <text evidence="1">The sequence shown here is derived from an EMBL/GenBank/DDBJ whole genome shotgun (WGS) entry which is preliminary data.</text>
</comment>
<organism evidence="1">
    <name type="scientific">gut metagenome</name>
    <dbReference type="NCBI Taxonomy" id="749906"/>
    <lineage>
        <taxon>unclassified sequences</taxon>
        <taxon>metagenomes</taxon>
        <taxon>organismal metagenomes</taxon>
    </lineage>
</organism>
<dbReference type="AlphaFoldDB" id="J9FJT9"/>
<dbReference type="EMBL" id="AMCI01006240">
    <property type="protein sequence ID" value="EJW94683.1"/>
    <property type="molecule type" value="Genomic_DNA"/>
</dbReference>